<comment type="caution">
    <text evidence="1">The sequence shown here is derived from an EMBL/GenBank/DDBJ whole genome shotgun (WGS) entry which is preliminary data.</text>
</comment>
<name>A0ABR6PP92_9SPHI</name>
<reference evidence="1 2" key="1">
    <citation type="submission" date="2020-08" db="EMBL/GenBank/DDBJ databases">
        <title>Genomic Encyclopedia of Type Strains, Phase IV (KMG-V): Genome sequencing to study the core and pangenomes of soil and plant-associated prokaryotes.</title>
        <authorList>
            <person name="Whitman W."/>
        </authorList>
    </citation>
    <scope>NUCLEOTIDE SEQUENCE [LARGE SCALE GENOMIC DNA]</scope>
    <source>
        <strain evidence="1 2">ANJLi2</strain>
    </source>
</reference>
<gene>
    <name evidence="1" type="ORF">HDF23_004359</name>
</gene>
<accession>A0ABR6PP92</accession>
<dbReference type="EMBL" id="JACHCB010000013">
    <property type="protein sequence ID" value="MBB6111588.1"/>
    <property type="molecule type" value="Genomic_DNA"/>
</dbReference>
<protein>
    <submittedName>
        <fullName evidence="1">Uncharacterized protein</fullName>
    </submittedName>
</protein>
<proteinExistence type="predicted"/>
<dbReference type="Proteomes" id="UP000541583">
    <property type="component" value="Unassembled WGS sequence"/>
</dbReference>
<evidence type="ECO:0000313" key="2">
    <source>
        <dbReference type="Proteomes" id="UP000541583"/>
    </source>
</evidence>
<keyword evidence="2" id="KW-1185">Reference proteome</keyword>
<organism evidence="1 2">
    <name type="scientific">Mucilaginibacter lappiensis</name>
    <dbReference type="NCBI Taxonomy" id="354630"/>
    <lineage>
        <taxon>Bacteria</taxon>
        <taxon>Pseudomonadati</taxon>
        <taxon>Bacteroidota</taxon>
        <taxon>Sphingobacteriia</taxon>
        <taxon>Sphingobacteriales</taxon>
        <taxon>Sphingobacteriaceae</taxon>
        <taxon>Mucilaginibacter</taxon>
    </lineage>
</organism>
<sequence>MRLFNPPLSFNPKILFVTKNDHISYTISTDNGSIGWLITRNGIDIDIQPNGKQNITESDRDYIINEFLKFNRK</sequence>
<evidence type="ECO:0000313" key="1">
    <source>
        <dbReference type="EMBL" id="MBB6111588.1"/>
    </source>
</evidence>